<name>A0A7H8NIW2_9ACTN</name>
<evidence type="ECO:0000313" key="2">
    <source>
        <dbReference type="Proteomes" id="UP000509303"/>
    </source>
</evidence>
<reference evidence="1 2" key="1">
    <citation type="submission" date="2020-06" db="EMBL/GenBank/DDBJ databases">
        <title>Genome mining for natural products.</title>
        <authorList>
            <person name="Zhang B."/>
            <person name="Shi J."/>
            <person name="Ge H."/>
        </authorList>
    </citation>
    <scope>NUCLEOTIDE SEQUENCE [LARGE SCALE GENOMIC DNA]</scope>
    <source>
        <strain evidence="1 2">NA00687</strain>
    </source>
</reference>
<sequence>MIAEAYKGIFQTDKYDDYNMKKQGKGKFWVAVINEKRKGEPEAMSCNKPPFWVDEGKTPDEPLAISSKILAEYAYDELPVPDTDITMNPSGKQTVNLDTWIWLDKARFKPVSAKASLSSIGLSATTTAKPVSLTIEPGTQDAKVHPASGECRIAPDGSIGTPYSDDKKNQAPPCGVTYLRATNQTGPHPLKATVTWEISWSSSDGDGGTLPTGTYGDTTDVTVGEVQSINR</sequence>
<dbReference type="AlphaFoldDB" id="A0A7H8NIW2"/>
<evidence type="ECO:0000313" key="1">
    <source>
        <dbReference type="EMBL" id="QKW54504.1"/>
    </source>
</evidence>
<protein>
    <recommendedName>
        <fullName evidence="3">Secreted protein</fullName>
    </recommendedName>
</protein>
<accession>A0A7H8NIW2</accession>
<organism evidence="1 2">
    <name type="scientific">Streptomyces buecherae</name>
    <dbReference type="NCBI Taxonomy" id="2763006"/>
    <lineage>
        <taxon>Bacteria</taxon>
        <taxon>Bacillati</taxon>
        <taxon>Actinomycetota</taxon>
        <taxon>Actinomycetes</taxon>
        <taxon>Kitasatosporales</taxon>
        <taxon>Streptomycetaceae</taxon>
        <taxon>Streptomyces</taxon>
    </lineage>
</organism>
<dbReference type="Proteomes" id="UP000509303">
    <property type="component" value="Chromosome"/>
</dbReference>
<evidence type="ECO:0008006" key="3">
    <source>
        <dbReference type="Google" id="ProtNLM"/>
    </source>
</evidence>
<dbReference type="EMBL" id="CP054929">
    <property type="protein sequence ID" value="QKW54504.1"/>
    <property type="molecule type" value="Genomic_DNA"/>
</dbReference>
<gene>
    <name evidence="1" type="ORF">HUT08_13840</name>
</gene>
<proteinExistence type="predicted"/>
<keyword evidence="2" id="KW-1185">Reference proteome</keyword>